<feature type="domain" description="STAS" evidence="1">
    <location>
        <begin position="1"/>
        <end position="76"/>
    </location>
</feature>
<dbReference type="SUPFAM" id="SSF52091">
    <property type="entry name" value="SpoIIaa-like"/>
    <property type="match status" value="1"/>
</dbReference>
<accession>A0ABP7HCV6</accession>
<sequence length="201" mass="22534">MLQRRRASAIVDISGDLDAGASGVVDRFLLSLVDQGCTHILIEGRRLLFCDVAGARVLNNVHERMRPAGGGLVVIVQPALWRFFGLIWPGGLSEYPVIMLAERPERDITPRPARHVAVIRSLNHERPLPRRKPGGIPRAVPEMPHPVLERSRVLREQAQSHLKIMHERVGVAYATMAEIQERLVVARATLRVRQDARRALL</sequence>
<comment type="caution">
    <text evidence="2">The sequence shown here is derived from an EMBL/GenBank/DDBJ whole genome shotgun (WGS) entry which is preliminary data.</text>
</comment>
<dbReference type="Proteomes" id="UP001500888">
    <property type="component" value="Unassembled WGS sequence"/>
</dbReference>
<dbReference type="EMBL" id="BAAAZR010000001">
    <property type="protein sequence ID" value="GAA3789782.1"/>
    <property type="molecule type" value="Genomic_DNA"/>
</dbReference>
<reference evidence="3" key="1">
    <citation type="journal article" date="2019" name="Int. J. Syst. Evol. Microbiol.">
        <title>The Global Catalogue of Microorganisms (GCM) 10K type strain sequencing project: providing services to taxonomists for standard genome sequencing and annotation.</title>
        <authorList>
            <consortium name="The Broad Institute Genomics Platform"/>
            <consortium name="The Broad Institute Genome Sequencing Center for Infectious Disease"/>
            <person name="Wu L."/>
            <person name="Ma J."/>
        </authorList>
    </citation>
    <scope>NUCLEOTIDE SEQUENCE [LARGE SCALE GENOMIC DNA]</scope>
    <source>
        <strain evidence="3">JCM 16908</strain>
    </source>
</reference>
<organism evidence="2 3">
    <name type="scientific">Sphaerisporangium flaviroseum</name>
    <dbReference type="NCBI Taxonomy" id="509199"/>
    <lineage>
        <taxon>Bacteria</taxon>
        <taxon>Bacillati</taxon>
        <taxon>Actinomycetota</taxon>
        <taxon>Actinomycetes</taxon>
        <taxon>Streptosporangiales</taxon>
        <taxon>Streptosporangiaceae</taxon>
        <taxon>Sphaerisporangium</taxon>
    </lineage>
</organism>
<evidence type="ECO:0000313" key="2">
    <source>
        <dbReference type="EMBL" id="GAA3789782.1"/>
    </source>
</evidence>
<protein>
    <recommendedName>
        <fullName evidence="1">STAS domain-containing protein</fullName>
    </recommendedName>
</protein>
<evidence type="ECO:0000313" key="3">
    <source>
        <dbReference type="Proteomes" id="UP001500888"/>
    </source>
</evidence>
<dbReference type="CDD" id="cd07043">
    <property type="entry name" value="STAS_anti-anti-sigma_factors"/>
    <property type="match status" value="1"/>
</dbReference>
<dbReference type="Gene3D" id="3.30.750.24">
    <property type="entry name" value="STAS domain"/>
    <property type="match status" value="1"/>
</dbReference>
<dbReference type="Pfam" id="PF01740">
    <property type="entry name" value="STAS"/>
    <property type="match status" value="1"/>
</dbReference>
<evidence type="ECO:0000259" key="1">
    <source>
        <dbReference type="PROSITE" id="PS50801"/>
    </source>
</evidence>
<proteinExistence type="predicted"/>
<name>A0ABP7HCV6_9ACTN</name>
<keyword evidence="3" id="KW-1185">Reference proteome</keyword>
<gene>
    <name evidence="2" type="ORF">GCM10022226_05720</name>
</gene>
<dbReference type="InterPro" id="IPR036513">
    <property type="entry name" value="STAS_dom_sf"/>
</dbReference>
<dbReference type="PROSITE" id="PS50801">
    <property type="entry name" value="STAS"/>
    <property type="match status" value="1"/>
</dbReference>
<dbReference type="InterPro" id="IPR002645">
    <property type="entry name" value="STAS_dom"/>
</dbReference>